<organism evidence="1 2">
    <name type="scientific">Candidatus Falkowbacteria bacterium RIFOXYC2_FULL_36_12</name>
    <dbReference type="NCBI Taxonomy" id="1798002"/>
    <lineage>
        <taxon>Bacteria</taxon>
        <taxon>Candidatus Falkowiibacteriota</taxon>
    </lineage>
</organism>
<accession>A0A1F5T3Z0</accession>
<name>A0A1F5T3Z0_9BACT</name>
<evidence type="ECO:0000313" key="2">
    <source>
        <dbReference type="Proteomes" id="UP000179001"/>
    </source>
</evidence>
<protein>
    <submittedName>
        <fullName evidence="1">Uncharacterized protein</fullName>
    </submittedName>
</protein>
<dbReference type="AlphaFoldDB" id="A0A1F5T3Z0"/>
<reference evidence="1 2" key="1">
    <citation type="journal article" date="2016" name="Nat. Commun.">
        <title>Thousands of microbial genomes shed light on interconnected biogeochemical processes in an aquifer system.</title>
        <authorList>
            <person name="Anantharaman K."/>
            <person name="Brown C.T."/>
            <person name="Hug L.A."/>
            <person name="Sharon I."/>
            <person name="Castelle C.J."/>
            <person name="Probst A.J."/>
            <person name="Thomas B.C."/>
            <person name="Singh A."/>
            <person name="Wilkins M.J."/>
            <person name="Karaoz U."/>
            <person name="Brodie E.L."/>
            <person name="Williams K.H."/>
            <person name="Hubbard S.S."/>
            <person name="Banfield J.F."/>
        </authorList>
    </citation>
    <scope>NUCLEOTIDE SEQUENCE [LARGE SCALE GENOMIC DNA]</scope>
</reference>
<evidence type="ECO:0000313" key="1">
    <source>
        <dbReference type="EMBL" id="OGF33436.1"/>
    </source>
</evidence>
<sequence>MPVSYESFSGEMKLTQPELGRLGLEPNAQIMAGMFGGVFRADLSDAAKSQTRYENGRFVSDGDLLVVDMADSIHLPLGLEADEMHMITAEDMPWDETPSDRKARLFGDWMSADEVYKPEHRIEQDVAMMLANPEVIWTDGVQIQLRNPAPSRVIKRSRRSRR</sequence>
<proteinExistence type="predicted"/>
<dbReference type="Proteomes" id="UP000179001">
    <property type="component" value="Unassembled WGS sequence"/>
</dbReference>
<dbReference type="EMBL" id="MFGJ01000001">
    <property type="protein sequence ID" value="OGF33436.1"/>
    <property type="molecule type" value="Genomic_DNA"/>
</dbReference>
<gene>
    <name evidence="1" type="ORF">A2478_01955</name>
</gene>
<comment type="caution">
    <text evidence="1">The sequence shown here is derived from an EMBL/GenBank/DDBJ whole genome shotgun (WGS) entry which is preliminary data.</text>
</comment>